<name>A0ABQ1G889_9SPHN</name>
<accession>A0ABQ1G889</accession>
<dbReference type="Proteomes" id="UP000618591">
    <property type="component" value="Unassembled WGS sequence"/>
</dbReference>
<dbReference type="EMBL" id="BMDW01000003">
    <property type="protein sequence ID" value="GGA38671.1"/>
    <property type="molecule type" value="Genomic_DNA"/>
</dbReference>
<proteinExistence type="predicted"/>
<organism evidence="1 2">
    <name type="scientific">Sphingomonas psychrolutea</name>
    <dbReference type="NCBI Taxonomy" id="1259676"/>
    <lineage>
        <taxon>Bacteria</taxon>
        <taxon>Pseudomonadati</taxon>
        <taxon>Pseudomonadota</taxon>
        <taxon>Alphaproteobacteria</taxon>
        <taxon>Sphingomonadales</taxon>
        <taxon>Sphingomonadaceae</taxon>
        <taxon>Sphingomonas</taxon>
    </lineage>
</organism>
<keyword evidence="2" id="KW-1185">Reference proteome</keyword>
<comment type="caution">
    <text evidence="1">The sequence shown here is derived from an EMBL/GenBank/DDBJ whole genome shotgun (WGS) entry which is preliminary data.</text>
</comment>
<reference evidence="2" key="1">
    <citation type="journal article" date="2019" name="Int. J. Syst. Evol. Microbiol.">
        <title>The Global Catalogue of Microorganisms (GCM) 10K type strain sequencing project: providing services to taxonomists for standard genome sequencing and annotation.</title>
        <authorList>
            <consortium name="The Broad Institute Genomics Platform"/>
            <consortium name="The Broad Institute Genome Sequencing Center for Infectious Disease"/>
            <person name="Wu L."/>
            <person name="Ma J."/>
        </authorList>
    </citation>
    <scope>NUCLEOTIDE SEQUENCE [LARGE SCALE GENOMIC DNA]</scope>
    <source>
        <strain evidence="2">CGMCC 1.10106</strain>
    </source>
</reference>
<evidence type="ECO:0000313" key="2">
    <source>
        <dbReference type="Proteomes" id="UP000618591"/>
    </source>
</evidence>
<gene>
    <name evidence="1" type="ORF">GCM10011395_06210</name>
</gene>
<sequence length="88" mass="10100">MSEIDGWRFGCFRERDGSERSLSDAGSIIQRQRHPLDGCADCIANVALQLCKWDILDRDKAVRSARCDLHFVGIPFRTKTRRYIDNNG</sequence>
<protein>
    <submittedName>
        <fullName evidence="1">Uncharacterized protein</fullName>
    </submittedName>
</protein>
<evidence type="ECO:0000313" key="1">
    <source>
        <dbReference type="EMBL" id="GGA38671.1"/>
    </source>
</evidence>